<proteinExistence type="predicted"/>
<dbReference type="OrthoDB" id="9997422at2759"/>
<dbReference type="Proteomes" id="UP000076532">
    <property type="component" value="Unassembled WGS sequence"/>
</dbReference>
<protein>
    <submittedName>
        <fullName evidence="2">Uncharacterized protein</fullName>
    </submittedName>
</protein>
<evidence type="ECO:0000313" key="2">
    <source>
        <dbReference type="EMBL" id="KZP18184.1"/>
    </source>
</evidence>
<feature type="region of interest" description="Disordered" evidence="1">
    <location>
        <begin position="1"/>
        <end position="49"/>
    </location>
</feature>
<dbReference type="STRING" id="436010.A0A166GUP9"/>
<evidence type="ECO:0000313" key="3">
    <source>
        <dbReference type="Proteomes" id="UP000076532"/>
    </source>
</evidence>
<name>A0A166GUP9_9AGAM</name>
<organism evidence="2 3">
    <name type="scientific">Athelia psychrophila</name>
    <dbReference type="NCBI Taxonomy" id="1759441"/>
    <lineage>
        <taxon>Eukaryota</taxon>
        <taxon>Fungi</taxon>
        <taxon>Dikarya</taxon>
        <taxon>Basidiomycota</taxon>
        <taxon>Agaricomycotina</taxon>
        <taxon>Agaricomycetes</taxon>
        <taxon>Agaricomycetidae</taxon>
        <taxon>Atheliales</taxon>
        <taxon>Atheliaceae</taxon>
        <taxon>Athelia</taxon>
    </lineage>
</organism>
<feature type="compositionally biased region" description="Basic and acidic residues" evidence="1">
    <location>
        <begin position="31"/>
        <end position="41"/>
    </location>
</feature>
<reference evidence="2 3" key="1">
    <citation type="journal article" date="2016" name="Mol. Biol. Evol.">
        <title>Comparative Genomics of Early-Diverging Mushroom-Forming Fungi Provides Insights into the Origins of Lignocellulose Decay Capabilities.</title>
        <authorList>
            <person name="Nagy L.G."/>
            <person name="Riley R."/>
            <person name="Tritt A."/>
            <person name="Adam C."/>
            <person name="Daum C."/>
            <person name="Floudas D."/>
            <person name="Sun H."/>
            <person name="Yadav J.S."/>
            <person name="Pangilinan J."/>
            <person name="Larsson K.H."/>
            <person name="Matsuura K."/>
            <person name="Barry K."/>
            <person name="Labutti K."/>
            <person name="Kuo R."/>
            <person name="Ohm R.A."/>
            <person name="Bhattacharya S.S."/>
            <person name="Shirouzu T."/>
            <person name="Yoshinaga Y."/>
            <person name="Martin F.M."/>
            <person name="Grigoriev I.V."/>
            <person name="Hibbett D.S."/>
        </authorList>
    </citation>
    <scope>NUCLEOTIDE SEQUENCE [LARGE SCALE GENOMIC DNA]</scope>
    <source>
        <strain evidence="2 3">CBS 109695</strain>
    </source>
</reference>
<dbReference type="AlphaFoldDB" id="A0A166GUP9"/>
<gene>
    <name evidence="2" type="ORF">FIBSPDRAFT_956561</name>
</gene>
<accession>A0A166GUP9</accession>
<dbReference type="EMBL" id="KV417575">
    <property type="protein sequence ID" value="KZP18184.1"/>
    <property type="molecule type" value="Genomic_DNA"/>
</dbReference>
<keyword evidence="3" id="KW-1185">Reference proteome</keyword>
<evidence type="ECO:0000256" key="1">
    <source>
        <dbReference type="SAM" id="MobiDB-lite"/>
    </source>
</evidence>
<sequence>MDAADQGVPGRPEGAERRAAGRAGCGLNATHKRDDKKEVHADAGASRGGEGEVMEGMLLAITKHLSYRPATRHEGDAPGRRGRRDFSPHIVHAPFKLHWPDFGINDVGEQFPLQGGAIKVVIAKIVLLPLAIGVLGAEQLSMCSDAQFPPRPYQLSPKPVVSSPHDTGLVRERVYRQRDSSCTLPVAIDSSKIIANAIVVHHNKPHPGSQYASVFAAPLTLFEGGNGGFNVLAALLARPVDVPKRLTPPSIHPLQAAAAPSSTYHQPILKSPLSHVHRRLGALEAEEWRKLAQAGARRDECPRAWRDRADAQHKHLHQIQLPAHAQTQTPCSIYMPRSPKAVYTSSARSDIFQSLVIATTHITELYWLDARDTTVSLPDAEVMLTATRTRSALVRLQHACTLTGGEAGQGKSALLVVKNPCQWYLKMAFILFQVLRCEPLVFGTVMSAAKIITHVIRDFNRRAGERGPKVVMKVMHDRRNVGRAPPPAIYTADEVKLPAPQEIPNIDLEV</sequence>